<dbReference type="InterPro" id="IPR036461">
    <property type="entry name" value="Urease_betasu_sf"/>
</dbReference>
<dbReference type="EMBL" id="JAGPNL010000001">
    <property type="protein sequence ID" value="MBQ0826394.1"/>
    <property type="molecule type" value="Genomic_DNA"/>
</dbReference>
<name>A0A940XKV6_9ACTN</name>
<evidence type="ECO:0000313" key="5">
    <source>
        <dbReference type="Proteomes" id="UP000677875"/>
    </source>
</evidence>
<proteinExistence type="predicted"/>
<gene>
    <name evidence="4" type="ORF">J5Y05_07730</name>
</gene>
<feature type="region of interest" description="Disordered" evidence="3">
    <location>
        <begin position="1"/>
        <end position="49"/>
    </location>
</feature>
<dbReference type="GO" id="GO:0035550">
    <property type="term" value="C:urease complex"/>
    <property type="evidence" value="ECO:0007669"/>
    <property type="project" value="InterPro"/>
</dbReference>
<dbReference type="PANTHER" id="PTHR33569">
    <property type="entry name" value="UREASE"/>
    <property type="match status" value="1"/>
</dbReference>
<keyword evidence="5" id="KW-1185">Reference proteome</keyword>
<evidence type="ECO:0000256" key="3">
    <source>
        <dbReference type="SAM" id="MobiDB-lite"/>
    </source>
</evidence>
<dbReference type="Proteomes" id="UP000677875">
    <property type="component" value="Unassembled WGS sequence"/>
</dbReference>
<evidence type="ECO:0000313" key="4">
    <source>
        <dbReference type="EMBL" id="MBQ0826394.1"/>
    </source>
</evidence>
<evidence type="ECO:0000256" key="1">
    <source>
        <dbReference type="ARBA" id="ARBA00022801"/>
    </source>
</evidence>
<dbReference type="Pfam" id="PF00699">
    <property type="entry name" value="Urease_beta"/>
    <property type="match status" value="1"/>
</dbReference>
<dbReference type="EC" id="3.5.1.5" evidence="4"/>
<keyword evidence="1 4" id="KW-0378">Hydrolase</keyword>
<dbReference type="GO" id="GO:0043419">
    <property type="term" value="P:urea catabolic process"/>
    <property type="evidence" value="ECO:0007669"/>
    <property type="project" value="InterPro"/>
</dbReference>
<dbReference type="SUPFAM" id="SSF51278">
    <property type="entry name" value="Urease, beta-subunit"/>
    <property type="match status" value="1"/>
</dbReference>
<accession>A0A940XKV6</accession>
<dbReference type="Gene3D" id="2.10.150.10">
    <property type="entry name" value="Urease, beta subunit"/>
    <property type="match status" value="1"/>
</dbReference>
<reference evidence="4" key="1">
    <citation type="submission" date="2021-04" db="EMBL/GenBank/DDBJ databases">
        <title>Genome seq and assembly of Streptomyces sp. RG38.</title>
        <authorList>
            <person name="Chhetri G."/>
        </authorList>
    </citation>
    <scope>NUCLEOTIDE SEQUENCE</scope>
    <source>
        <strain evidence="4">RG38</strain>
    </source>
</reference>
<evidence type="ECO:0000256" key="2">
    <source>
        <dbReference type="ARBA" id="ARBA00047778"/>
    </source>
</evidence>
<protein>
    <submittedName>
        <fullName evidence="4">Urease subunit beta</fullName>
        <ecNumber evidence="4">3.5.1.5</ecNumber>
    </submittedName>
</protein>
<dbReference type="NCBIfam" id="NF009682">
    <property type="entry name" value="PRK13203.1"/>
    <property type="match status" value="1"/>
</dbReference>
<comment type="caution">
    <text evidence="4">The sequence shown here is derived from an EMBL/GenBank/DDBJ whole genome shotgun (WGS) entry which is preliminary data.</text>
</comment>
<dbReference type="InterPro" id="IPR002019">
    <property type="entry name" value="Urease_beta-like"/>
</dbReference>
<dbReference type="GO" id="GO:0009039">
    <property type="term" value="F:urease activity"/>
    <property type="evidence" value="ECO:0007669"/>
    <property type="project" value="UniProtKB-EC"/>
</dbReference>
<dbReference type="InterPro" id="IPR050069">
    <property type="entry name" value="Urease_subunit"/>
</dbReference>
<organism evidence="4 5">
    <name type="scientific">Streptomyces tagetis</name>
    <dbReference type="NCBI Taxonomy" id="2820809"/>
    <lineage>
        <taxon>Bacteria</taxon>
        <taxon>Bacillati</taxon>
        <taxon>Actinomycetota</taxon>
        <taxon>Actinomycetes</taxon>
        <taxon>Kitasatosporales</taxon>
        <taxon>Streptomycetaceae</taxon>
        <taxon>Streptomyces</taxon>
    </lineage>
</organism>
<comment type="catalytic activity">
    <reaction evidence="2">
        <text>urea + 2 H2O + H(+) = hydrogencarbonate + 2 NH4(+)</text>
        <dbReference type="Rhea" id="RHEA:20557"/>
        <dbReference type="ChEBI" id="CHEBI:15377"/>
        <dbReference type="ChEBI" id="CHEBI:15378"/>
        <dbReference type="ChEBI" id="CHEBI:16199"/>
        <dbReference type="ChEBI" id="CHEBI:17544"/>
        <dbReference type="ChEBI" id="CHEBI:28938"/>
        <dbReference type="EC" id="3.5.1.5"/>
    </reaction>
</comment>
<dbReference type="CDD" id="cd00407">
    <property type="entry name" value="Urease_beta"/>
    <property type="match status" value="1"/>
</dbReference>
<sequence length="140" mass="14611">MSERRQRPGSGRSLVPGSGKGDATGLVQPGADSAELPGSPGQIIHGSGTVTINAGRPVTRLPVVNTADRPVSVGSHYHFAEVNPALRFDRERAWGQRLNILAGGMVRFDPGATVEVELVPLGGRRIVRGLRGECGGPLDG</sequence>
<dbReference type="PANTHER" id="PTHR33569:SF1">
    <property type="entry name" value="UREASE"/>
    <property type="match status" value="1"/>
</dbReference>
<dbReference type="AlphaFoldDB" id="A0A940XKV6"/>
<dbReference type="NCBIfam" id="TIGR00192">
    <property type="entry name" value="urease_beta"/>
    <property type="match status" value="1"/>
</dbReference>